<comment type="caution">
    <text evidence="1">The sequence shown here is derived from an EMBL/GenBank/DDBJ whole genome shotgun (WGS) entry which is preliminary data.</text>
</comment>
<proteinExistence type="predicted"/>
<sequence>MQLRELSERQREFLKTVFEMEELPLDQELEEFLNSKGCKLYSCLGCGKLIFHDNYEFWNLTDCCDDNSKLVEGGLLCEVCYGKSAENLKDWILFRPTYMKPVEFRGKFNASDREL</sequence>
<accession>A0A7C5SXS5</accession>
<gene>
    <name evidence="1" type="ORF">ENN04_03305</name>
</gene>
<evidence type="ECO:0000313" key="1">
    <source>
        <dbReference type="EMBL" id="HHO73644.1"/>
    </source>
</evidence>
<protein>
    <submittedName>
        <fullName evidence="1">Uncharacterized protein</fullName>
    </submittedName>
</protein>
<dbReference type="EMBL" id="DSAC01000041">
    <property type="protein sequence ID" value="HHO73644.1"/>
    <property type="molecule type" value="Genomic_DNA"/>
</dbReference>
<reference evidence="1" key="1">
    <citation type="journal article" date="2020" name="mSystems">
        <title>Genome- and Community-Level Interaction Insights into Carbon Utilization and Element Cycling Functions of Hydrothermarchaeota in Hydrothermal Sediment.</title>
        <authorList>
            <person name="Zhou Z."/>
            <person name="Liu Y."/>
            <person name="Xu W."/>
            <person name="Pan J."/>
            <person name="Luo Z.H."/>
            <person name="Li M."/>
        </authorList>
    </citation>
    <scope>NUCLEOTIDE SEQUENCE [LARGE SCALE GENOMIC DNA]</scope>
    <source>
        <strain evidence="1">SpSt-114</strain>
    </source>
</reference>
<name>A0A7C5SXS5_9AQUI</name>
<organism evidence="1">
    <name type="scientific">Thermocrinis ruber</name>
    <dbReference type="NCBI Taxonomy" id="75906"/>
    <lineage>
        <taxon>Bacteria</taxon>
        <taxon>Pseudomonadati</taxon>
        <taxon>Aquificota</taxon>
        <taxon>Aquificia</taxon>
        <taxon>Aquificales</taxon>
        <taxon>Aquificaceae</taxon>
        <taxon>Thermocrinis</taxon>
    </lineage>
</organism>
<dbReference type="AlphaFoldDB" id="A0A7C5SXS5"/>